<dbReference type="Proteomes" id="UP000501168">
    <property type="component" value="Chromosome"/>
</dbReference>
<evidence type="ECO:0000313" key="3">
    <source>
        <dbReference type="Proteomes" id="UP000501168"/>
    </source>
</evidence>
<dbReference type="EMBL" id="CP050253">
    <property type="protein sequence ID" value="QIQ21438.1"/>
    <property type="molecule type" value="Genomic_DNA"/>
</dbReference>
<organism evidence="2 3">
    <name type="scientific">Zophobihabitans entericus</name>
    <dbReference type="NCBI Taxonomy" id="1635327"/>
    <lineage>
        <taxon>Bacteria</taxon>
        <taxon>Pseudomonadati</taxon>
        <taxon>Pseudomonadota</taxon>
        <taxon>Gammaproteobacteria</taxon>
        <taxon>Orbales</taxon>
        <taxon>Orbaceae</taxon>
        <taxon>Zophobihabitans</taxon>
    </lineage>
</organism>
<dbReference type="Pfam" id="PF09346">
    <property type="entry name" value="SMI1_KNR4"/>
    <property type="match status" value="1"/>
</dbReference>
<protein>
    <recommendedName>
        <fullName evidence="1">Knr4/Smi1-like domain-containing protein</fullName>
    </recommendedName>
</protein>
<dbReference type="InterPro" id="IPR018958">
    <property type="entry name" value="Knr4/Smi1-like_dom"/>
</dbReference>
<dbReference type="RefSeq" id="WP_166916252.1">
    <property type="nucleotide sequence ID" value="NZ_CP050253.1"/>
</dbReference>
<keyword evidence="3" id="KW-1185">Reference proteome</keyword>
<feature type="domain" description="Knr4/Smi1-like" evidence="1">
    <location>
        <begin position="4"/>
        <end position="135"/>
    </location>
</feature>
<sequence>MDKEQLKGFNLPESYIKFLSENETNNICYFFNTENVKDIDGGEEYTFWGQKALFAKSYSPNFHNFEYLSNEEIYYKSIEFSGEGLSKSEIQKSFVIGKDEGGGFIFINHIDGDLWLLYDDLFIKKLASSFDFFLDNSEFSEKVAIQN</sequence>
<accession>A0A6G9IB27</accession>
<dbReference type="AlphaFoldDB" id="A0A6G9IB27"/>
<name>A0A6G9IB27_9GAMM</name>
<gene>
    <name evidence="2" type="ORF">IPMB12_06915</name>
</gene>
<evidence type="ECO:0000313" key="2">
    <source>
        <dbReference type="EMBL" id="QIQ21438.1"/>
    </source>
</evidence>
<dbReference type="KEGG" id="orb:IPMB12_06915"/>
<evidence type="ECO:0000259" key="1">
    <source>
        <dbReference type="Pfam" id="PF09346"/>
    </source>
</evidence>
<reference evidence="2 3" key="1">
    <citation type="submission" date="2020-03" db="EMBL/GenBank/DDBJ databases">
        <title>Complete genome sequence of Orbus sp. IPMB12 (BCRC 80908).</title>
        <authorList>
            <person name="Lo W.-S."/>
            <person name="Chang T.-H."/>
            <person name="Kuo C.-H."/>
        </authorList>
    </citation>
    <scope>NUCLEOTIDE SEQUENCE [LARGE SCALE GENOMIC DNA]</scope>
    <source>
        <strain evidence="2 3">IPMB12</strain>
    </source>
</reference>
<proteinExistence type="predicted"/>
<dbReference type="InParanoid" id="A0A6G9IB27"/>